<accession>I7LZW5</accession>
<feature type="domain" description="HMA" evidence="8">
    <location>
        <begin position="17"/>
        <end position="82"/>
    </location>
</feature>
<dbReference type="GO" id="GO:0005507">
    <property type="term" value="F:copper ion binding"/>
    <property type="evidence" value="ECO:0007669"/>
    <property type="project" value="TreeGrafter"/>
</dbReference>
<dbReference type="InterPro" id="IPR006121">
    <property type="entry name" value="HMA_dom"/>
</dbReference>
<feature type="transmembrane region" description="Helical" evidence="7">
    <location>
        <begin position="277"/>
        <end position="299"/>
    </location>
</feature>
<evidence type="ECO:0000256" key="7">
    <source>
        <dbReference type="SAM" id="Phobius"/>
    </source>
</evidence>
<dbReference type="SUPFAM" id="SSF56784">
    <property type="entry name" value="HAD-like"/>
    <property type="match status" value="1"/>
</dbReference>
<dbReference type="NCBIfam" id="TIGR01494">
    <property type="entry name" value="ATPase_P-type"/>
    <property type="match status" value="1"/>
</dbReference>
<feature type="transmembrane region" description="Helical" evidence="7">
    <location>
        <begin position="233"/>
        <end position="256"/>
    </location>
</feature>
<evidence type="ECO:0000256" key="1">
    <source>
        <dbReference type="ARBA" id="ARBA00004370"/>
    </source>
</evidence>
<gene>
    <name evidence="9" type="ORF">TTHERM_00529920</name>
</gene>
<evidence type="ECO:0000313" key="9">
    <source>
        <dbReference type="EMBL" id="EAR85040.1"/>
    </source>
</evidence>
<keyword evidence="3" id="KW-0479">Metal-binding</keyword>
<evidence type="ECO:0000256" key="2">
    <source>
        <dbReference type="ARBA" id="ARBA00022692"/>
    </source>
</evidence>
<dbReference type="InterPro" id="IPR023214">
    <property type="entry name" value="HAD_sf"/>
</dbReference>
<keyword evidence="10" id="KW-1185">Reference proteome</keyword>
<dbReference type="GO" id="GO:0043682">
    <property type="term" value="F:P-type divalent copper transporter activity"/>
    <property type="evidence" value="ECO:0007669"/>
    <property type="project" value="TreeGrafter"/>
</dbReference>
<dbReference type="OrthoDB" id="432719at2759"/>
<evidence type="ECO:0000256" key="5">
    <source>
        <dbReference type="ARBA" id="ARBA00022989"/>
    </source>
</evidence>
<protein>
    <submittedName>
        <fullName evidence="9">E1-E2 ATPase family protein</fullName>
    </submittedName>
</protein>
<dbReference type="InParanoid" id="I7LZW5"/>
<feature type="transmembrane region" description="Helical" evidence="7">
    <location>
        <begin position="542"/>
        <end position="568"/>
    </location>
</feature>
<dbReference type="Proteomes" id="UP000009168">
    <property type="component" value="Unassembled WGS sequence"/>
</dbReference>
<dbReference type="HOGENOM" id="CLU_001771_0_2_1"/>
<dbReference type="InterPro" id="IPR036163">
    <property type="entry name" value="HMA_dom_sf"/>
</dbReference>
<dbReference type="InterPro" id="IPR023298">
    <property type="entry name" value="ATPase_P-typ_TM_dom_sf"/>
</dbReference>
<feature type="transmembrane region" description="Helical" evidence="7">
    <location>
        <begin position="501"/>
        <end position="522"/>
    </location>
</feature>
<comment type="subcellular location">
    <subcellularLocation>
        <location evidence="1">Membrane</location>
    </subcellularLocation>
</comment>
<feature type="transmembrane region" description="Helical" evidence="7">
    <location>
        <begin position="898"/>
        <end position="919"/>
    </location>
</feature>
<feature type="transmembrane region" description="Helical" evidence="7">
    <location>
        <begin position="326"/>
        <end position="345"/>
    </location>
</feature>
<dbReference type="CDD" id="cd00371">
    <property type="entry name" value="HMA"/>
    <property type="match status" value="1"/>
</dbReference>
<evidence type="ECO:0000313" key="10">
    <source>
        <dbReference type="Proteomes" id="UP000009168"/>
    </source>
</evidence>
<dbReference type="Gene3D" id="3.30.70.100">
    <property type="match status" value="1"/>
</dbReference>
<dbReference type="Gene3D" id="3.40.1110.10">
    <property type="entry name" value="Calcium-transporting ATPase, cytoplasmic domain N"/>
    <property type="match status" value="1"/>
</dbReference>
<dbReference type="EMBL" id="GG662522">
    <property type="protein sequence ID" value="EAR85040.1"/>
    <property type="molecule type" value="Genomic_DNA"/>
</dbReference>
<dbReference type="SUPFAM" id="SSF55008">
    <property type="entry name" value="HMA, heavy metal-associated domain"/>
    <property type="match status" value="1"/>
</dbReference>
<dbReference type="SUPFAM" id="SSF81660">
    <property type="entry name" value="Metal cation-transporting ATPase, ATP-binding domain N"/>
    <property type="match status" value="1"/>
</dbReference>
<keyword evidence="2 7" id="KW-0812">Transmembrane</keyword>
<dbReference type="GeneID" id="7832098"/>
<feature type="transmembrane region" description="Helical" evidence="7">
    <location>
        <begin position="201"/>
        <end position="221"/>
    </location>
</feature>
<reference evidence="10" key="1">
    <citation type="journal article" date="2006" name="PLoS Biol.">
        <title>Macronuclear genome sequence of the ciliate Tetrahymena thermophila, a model eukaryote.</title>
        <authorList>
            <person name="Eisen J.A."/>
            <person name="Coyne R.S."/>
            <person name="Wu M."/>
            <person name="Wu D."/>
            <person name="Thiagarajan M."/>
            <person name="Wortman J.R."/>
            <person name="Badger J.H."/>
            <person name="Ren Q."/>
            <person name="Amedeo P."/>
            <person name="Jones K.M."/>
            <person name="Tallon L.J."/>
            <person name="Delcher A.L."/>
            <person name="Salzberg S.L."/>
            <person name="Silva J.C."/>
            <person name="Haas B.J."/>
            <person name="Majoros W.H."/>
            <person name="Farzad M."/>
            <person name="Carlton J.M."/>
            <person name="Smith R.K. Jr."/>
            <person name="Garg J."/>
            <person name="Pearlman R.E."/>
            <person name="Karrer K.M."/>
            <person name="Sun L."/>
            <person name="Manning G."/>
            <person name="Elde N.C."/>
            <person name="Turkewitz A.P."/>
            <person name="Asai D.J."/>
            <person name="Wilkes D.E."/>
            <person name="Wang Y."/>
            <person name="Cai H."/>
            <person name="Collins K."/>
            <person name="Stewart B.A."/>
            <person name="Lee S.R."/>
            <person name="Wilamowska K."/>
            <person name="Weinberg Z."/>
            <person name="Ruzzo W.L."/>
            <person name="Wloga D."/>
            <person name="Gaertig J."/>
            <person name="Frankel J."/>
            <person name="Tsao C.-C."/>
            <person name="Gorovsky M.A."/>
            <person name="Keeling P.J."/>
            <person name="Waller R.F."/>
            <person name="Patron N.J."/>
            <person name="Cherry J.M."/>
            <person name="Stover N.A."/>
            <person name="Krieger C.J."/>
            <person name="del Toro C."/>
            <person name="Ryder H.F."/>
            <person name="Williamson S.C."/>
            <person name="Barbeau R.A."/>
            <person name="Hamilton E.P."/>
            <person name="Orias E."/>
        </authorList>
    </citation>
    <scope>NUCLEOTIDE SEQUENCE [LARGE SCALE GENOMIC DNA]</scope>
    <source>
        <strain evidence="10">SB210</strain>
    </source>
</reference>
<dbReference type="OMA" id="DVIRVPH"/>
<dbReference type="InterPro" id="IPR023299">
    <property type="entry name" value="ATPase_P-typ_cyto_dom_N"/>
</dbReference>
<keyword evidence="6 7" id="KW-0472">Membrane</keyword>
<dbReference type="GO" id="GO:0016020">
    <property type="term" value="C:membrane"/>
    <property type="evidence" value="ECO:0007669"/>
    <property type="project" value="UniProtKB-SubCell"/>
</dbReference>
<evidence type="ECO:0000256" key="4">
    <source>
        <dbReference type="ARBA" id="ARBA00022967"/>
    </source>
</evidence>
<evidence type="ECO:0000256" key="6">
    <source>
        <dbReference type="ARBA" id="ARBA00023136"/>
    </source>
</evidence>
<name>I7LZW5_TETTS</name>
<dbReference type="eggNOG" id="KOG0207">
    <property type="taxonomic scope" value="Eukaryota"/>
</dbReference>
<dbReference type="KEGG" id="tet:TTHERM_00529920"/>
<evidence type="ECO:0000256" key="3">
    <source>
        <dbReference type="ARBA" id="ARBA00022723"/>
    </source>
</evidence>
<organism evidence="9 10">
    <name type="scientific">Tetrahymena thermophila (strain SB210)</name>
    <dbReference type="NCBI Taxonomy" id="312017"/>
    <lineage>
        <taxon>Eukaryota</taxon>
        <taxon>Sar</taxon>
        <taxon>Alveolata</taxon>
        <taxon>Ciliophora</taxon>
        <taxon>Intramacronucleata</taxon>
        <taxon>Oligohymenophorea</taxon>
        <taxon>Hymenostomatida</taxon>
        <taxon>Tetrahymenina</taxon>
        <taxon>Tetrahymenidae</taxon>
        <taxon>Tetrahymena</taxon>
    </lineage>
</organism>
<dbReference type="STRING" id="312017.I7LZW5"/>
<evidence type="ECO:0000259" key="8">
    <source>
        <dbReference type="PROSITE" id="PS50846"/>
    </source>
</evidence>
<dbReference type="SUPFAM" id="SSF81665">
    <property type="entry name" value="Calcium ATPase, transmembrane domain M"/>
    <property type="match status" value="1"/>
</dbReference>
<feature type="transmembrane region" description="Helical" evidence="7">
    <location>
        <begin position="865"/>
        <end position="886"/>
    </location>
</feature>
<dbReference type="PROSITE" id="PS50846">
    <property type="entry name" value="HMA_2"/>
    <property type="match status" value="1"/>
</dbReference>
<dbReference type="Pfam" id="PF00122">
    <property type="entry name" value="E1-E2_ATPase"/>
    <property type="match status" value="1"/>
</dbReference>
<dbReference type="PRINTS" id="PR00119">
    <property type="entry name" value="CATATPASE"/>
</dbReference>
<dbReference type="PANTHER" id="PTHR43520:SF8">
    <property type="entry name" value="P-TYPE CU(+) TRANSPORTER"/>
    <property type="match status" value="1"/>
</dbReference>
<dbReference type="Gene3D" id="3.40.50.1000">
    <property type="entry name" value="HAD superfamily/HAD-like"/>
    <property type="match status" value="1"/>
</dbReference>
<proteinExistence type="predicted"/>
<dbReference type="PANTHER" id="PTHR43520">
    <property type="entry name" value="ATP7, ISOFORM B"/>
    <property type="match status" value="1"/>
</dbReference>
<keyword evidence="5 7" id="KW-1133">Transmembrane helix</keyword>
<sequence>MNNNLKQDIELGEKKVYVYEAQLQGIHCTGCRNKIVQNLTDYLSIQSISVNIISEKVLINVTNQGDIQDISNKIRSLGFKVISEFEEIQLFSQSKNSNRKVYFKINLNNKKDGQQIDELLQTSNEDLKQKLKQKFSGITEINEQSDKGIICIQYNPKATKAADIHDFLQQQFLNSNIDSNPYIESFKKPKSHYQATKMRDVLIAFIIMVCFTLFTMVLPHFEFFQEIALFPYSMNIMTIYVIIMIILTSFTMYYFGKRIFLNTITNYRKYHAMNMETLVSIGCFSSLLLTVFLLLTYFFEDYNEVLGSNQLTDQQKHSRSMKISEIVHMMESASLILAIITLGKYQEGKVKKSILDMTDKLFPEDQLLKNTQVTIIEPKNKKFDIDNQRTVDVSYVDKDEFIKLKAPFRLLNDVTIVQIISSNIKATDQILYGQNDPFVVQKGSILRSGAEIIEGEAIAQINHTIEDSLLYQTSKQLNLAQSNSESSESGISALLKKLSEIFVKTIIIIATFTLIAWSLIAIFDIYQIPSSCVWCFPVERFISVLVASCPCALGLAIPSVIATSLNLAMKNSILIKKNTVFEKIGKIKAIVFDKTGTLFTKANKVDEFCNLSDNQFTDSQIWQMIQHVEKDVNHPLAELLYKEAVQRDCSTFKSDFQLLANSFKQFKNGIECTLLQIKKSNKQIKVLIGNLNLIRENNIDVSSQLIEQIQNVQENGSTVIIMSTNQNICCTITLHNTNNLRPEAKQVIDYLTKQLKKEVFILSGDSKQTVNQVGRHLGIKKENLYGECDSQMKKDLLISLRQNYKKEVMMVGDGLNDILSLEEACLGVSINAKSELNLMASDIVILDENLWKIVYIFNLVKRSKIFIYINLFWAFSYNFFMIPLAAGCFCQYGLKVSPLISTIAMSTSSILVVLFSSFLRCFEFNYRSVGLENINNNEYQSITNSFNKLDTSKSQDEKQVIINMSNL</sequence>
<dbReference type="Pfam" id="PF00702">
    <property type="entry name" value="Hydrolase"/>
    <property type="match status" value="1"/>
</dbReference>
<dbReference type="InterPro" id="IPR001757">
    <property type="entry name" value="P_typ_ATPase"/>
</dbReference>
<keyword evidence="4" id="KW-1278">Translocase</keyword>
<dbReference type="RefSeq" id="XP_001032703.1">
    <property type="nucleotide sequence ID" value="XM_001032703.1"/>
</dbReference>
<dbReference type="AlphaFoldDB" id="I7LZW5"/>
<dbReference type="GO" id="GO:0055070">
    <property type="term" value="P:copper ion homeostasis"/>
    <property type="evidence" value="ECO:0007669"/>
    <property type="project" value="TreeGrafter"/>
</dbReference>
<dbReference type="InterPro" id="IPR036412">
    <property type="entry name" value="HAD-like_sf"/>
</dbReference>
<dbReference type="GO" id="GO:0016887">
    <property type="term" value="F:ATP hydrolysis activity"/>
    <property type="evidence" value="ECO:0007669"/>
    <property type="project" value="InterPro"/>
</dbReference>
<dbReference type="InterPro" id="IPR059000">
    <property type="entry name" value="ATPase_P-type_domA"/>
</dbReference>
<dbReference type="GO" id="GO:0005524">
    <property type="term" value="F:ATP binding"/>
    <property type="evidence" value="ECO:0007669"/>
    <property type="project" value="InterPro"/>
</dbReference>